<accession>A0A0N9HSC3</accession>
<dbReference type="CDD" id="cd00090">
    <property type="entry name" value="HTH_ARSR"/>
    <property type="match status" value="1"/>
</dbReference>
<sequence length="177" mass="19739">MLKFAKRRLCKVPPPDHPIRAALLALLRERDTVTSTQAAQALGFSSGLCSFHLRQLARYGYVEEADATDGRVRPWRLAHRPGEPDLGALARELEDEGYQRWLRLKDDAPTEWSIDDAFSSVIFLEPAELAEVGAQIRAVLARYATRPVSPDARPVAAVARLFPLLPVEQEAPWPSES</sequence>
<dbReference type="EMBL" id="CP012752">
    <property type="protein sequence ID" value="ALG07852.1"/>
    <property type="molecule type" value="Genomic_DNA"/>
</dbReference>
<dbReference type="InterPro" id="IPR036390">
    <property type="entry name" value="WH_DNA-bd_sf"/>
</dbReference>
<dbReference type="AlphaFoldDB" id="A0A0N9HSC3"/>
<dbReference type="SUPFAM" id="SSF46785">
    <property type="entry name" value="Winged helix' DNA-binding domain"/>
    <property type="match status" value="1"/>
</dbReference>
<dbReference type="Pfam" id="PF12840">
    <property type="entry name" value="HTH_20"/>
    <property type="match status" value="1"/>
</dbReference>
<protein>
    <recommendedName>
        <fullName evidence="3">ArsR family transcriptional regulator</fullName>
    </recommendedName>
</protein>
<dbReference type="KEGG" id="kphy:AOZ06_13850"/>
<gene>
    <name evidence="1" type="ORF">AOZ06_13850</name>
</gene>
<keyword evidence="2" id="KW-1185">Reference proteome</keyword>
<dbReference type="Gene3D" id="1.10.10.10">
    <property type="entry name" value="Winged helix-like DNA-binding domain superfamily/Winged helix DNA-binding domain"/>
    <property type="match status" value="1"/>
</dbReference>
<proteinExistence type="predicted"/>
<dbReference type="InterPro" id="IPR011991">
    <property type="entry name" value="ArsR-like_HTH"/>
</dbReference>
<dbReference type="Proteomes" id="UP000063699">
    <property type="component" value="Chromosome"/>
</dbReference>
<organism evidence="1 2">
    <name type="scientific">Kibdelosporangium phytohabitans</name>
    <dbReference type="NCBI Taxonomy" id="860235"/>
    <lineage>
        <taxon>Bacteria</taxon>
        <taxon>Bacillati</taxon>
        <taxon>Actinomycetota</taxon>
        <taxon>Actinomycetes</taxon>
        <taxon>Pseudonocardiales</taxon>
        <taxon>Pseudonocardiaceae</taxon>
        <taxon>Kibdelosporangium</taxon>
    </lineage>
</organism>
<evidence type="ECO:0008006" key="3">
    <source>
        <dbReference type="Google" id="ProtNLM"/>
    </source>
</evidence>
<evidence type="ECO:0000313" key="1">
    <source>
        <dbReference type="EMBL" id="ALG07852.1"/>
    </source>
</evidence>
<name>A0A0N9HSC3_9PSEU</name>
<evidence type="ECO:0000313" key="2">
    <source>
        <dbReference type="Proteomes" id="UP000063699"/>
    </source>
</evidence>
<dbReference type="InterPro" id="IPR036388">
    <property type="entry name" value="WH-like_DNA-bd_sf"/>
</dbReference>
<dbReference type="STRING" id="860235.AOZ06_13850"/>
<reference evidence="1 2" key="1">
    <citation type="submission" date="2015-07" db="EMBL/GenBank/DDBJ databases">
        <title>Genome sequencing of Kibdelosporangium phytohabitans.</title>
        <authorList>
            <person name="Qin S."/>
            <person name="Xing K."/>
        </authorList>
    </citation>
    <scope>NUCLEOTIDE SEQUENCE [LARGE SCALE GENOMIC DNA]</scope>
    <source>
        <strain evidence="1 2">KLBMP1111</strain>
    </source>
</reference>
<dbReference type="OrthoDB" id="7945987at2"/>